<dbReference type="InterPro" id="IPR004971">
    <property type="entry name" value="mRNA_G-N7_MeTrfase_dom"/>
</dbReference>
<dbReference type="InterPro" id="IPR029063">
    <property type="entry name" value="SAM-dependent_MTases_sf"/>
</dbReference>
<evidence type="ECO:0000256" key="11">
    <source>
        <dbReference type="PIRSR" id="PIRSR028762-1"/>
    </source>
</evidence>
<feature type="site" description="mRNA cap binding" evidence="12">
    <location>
        <position position="381"/>
    </location>
</feature>
<organism evidence="14 15">
    <name type="scientific">Meganyctiphanes norvegica</name>
    <name type="common">Northern krill</name>
    <name type="synonym">Thysanopoda norvegica</name>
    <dbReference type="NCBI Taxonomy" id="48144"/>
    <lineage>
        <taxon>Eukaryota</taxon>
        <taxon>Metazoa</taxon>
        <taxon>Ecdysozoa</taxon>
        <taxon>Arthropoda</taxon>
        <taxon>Crustacea</taxon>
        <taxon>Multicrustacea</taxon>
        <taxon>Malacostraca</taxon>
        <taxon>Eumalacostraca</taxon>
        <taxon>Eucarida</taxon>
        <taxon>Euphausiacea</taxon>
        <taxon>Euphausiidae</taxon>
        <taxon>Meganyctiphanes</taxon>
    </lineage>
</organism>
<feature type="site" description="mRNA cap binding" evidence="12">
    <location>
        <position position="124"/>
    </location>
</feature>
<name>A0AAV2QNB4_MEGNR</name>
<dbReference type="PIRSF" id="PIRSF028762">
    <property type="entry name" value="ABD1"/>
    <property type="match status" value="1"/>
</dbReference>
<feature type="non-terminal residue" evidence="14">
    <location>
        <position position="1"/>
    </location>
</feature>
<dbReference type="PANTHER" id="PTHR12189:SF2">
    <property type="entry name" value="MRNA CAP GUANINE-N7 METHYLTRANSFERASE"/>
    <property type="match status" value="1"/>
</dbReference>
<feature type="site" description="mRNA cap binding" evidence="12">
    <location>
        <position position="288"/>
    </location>
</feature>
<feature type="binding site" evidence="12">
    <location>
        <begin position="90"/>
        <end position="91"/>
    </location>
    <ligand>
        <name>mRNA</name>
        <dbReference type="ChEBI" id="CHEBI:33699"/>
    </ligand>
</feature>
<evidence type="ECO:0000256" key="3">
    <source>
        <dbReference type="ARBA" id="ARBA00022603"/>
    </source>
</evidence>
<feature type="site" description="mRNA cap binding" evidence="12">
    <location>
        <position position="205"/>
    </location>
</feature>
<evidence type="ECO:0000313" key="14">
    <source>
        <dbReference type="EMBL" id="CAL4094658.1"/>
    </source>
</evidence>
<feature type="binding site" evidence="11">
    <location>
        <position position="201"/>
    </location>
    <ligand>
        <name>S-adenosyl-L-methionine</name>
        <dbReference type="ChEBI" id="CHEBI:59789"/>
    </ligand>
</feature>
<feature type="site" description="mRNA cap binding" evidence="12">
    <location>
        <position position="130"/>
    </location>
</feature>
<feature type="binding site" evidence="11">
    <location>
        <position position="206"/>
    </location>
    <ligand>
        <name>S-adenosyl-L-methionine</name>
        <dbReference type="ChEBI" id="CHEBI:59789"/>
    </ligand>
</feature>
<evidence type="ECO:0000256" key="12">
    <source>
        <dbReference type="PIRSR" id="PIRSR028762-2"/>
    </source>
</evidence>
<keyword evidence="8 12" id="KW-0506">mRNA capping</keyword>
<feature type="binding site" evidence="11">
    <location>
        <position position="143"/>
    </location>
    <ligand>
        <name>S-adenosyl-L-methionine</name>
        <dbReference type="ChEBI" id="CHEBI:59789"/>
    </ligand>
</feature>
<feature type="binding site" evidence="11">
    <location>
        <position position="178"/>
    </location>
    <ligand>
        <name>S-adenosyl-L-methionine</name>
        <dbReference type="ChEBI" id="CHEBI:59789"/>
    </ligand>
</feature>
<evidence type="ECO:0000256" key="5">
    <source>
        <dbReference type="ARBA" id="ARBA00022679"/>
    </source>
</evidence>
<evidence type="ECO:0000256" key="4">
    <source>
        <dbReference type="ARBA" id="ARBA00022664"/>
    </source>
</evidence>
<dbReference type="EC" id="2.1.1.56" evidence="2"/>
<accession>A0AAV2QNB4</accession>
<reference evidence="14 15" key="1">
    <citation type="submission" date="2024-05" db="EMBL/GenBank/DDBJ databases">
        <authorList>
            <person name="Wallberg A."/>
        </authorList>
    </citation>
    <scope>NUCLEOTIDE SEQUENCE [LARGE SCALE GENOMIC DNA]</scope>
</reference>
<keyword evidence="7" id="KW-0694">RNA-binding</keyword>
<dbReference type="InterPro" id="IPR016899">
    <property type="entry name" value="mRNA_G-N7_MeTrfase_euk"/>
</dbReference>
<dbReference type="PANTHER" id="PTHR12189">
    <property type="entry name" value="MRNA GUANINE-7- METHYLTRANSFERASE"/>
    <property type="match status" value="1"/>
</dbReference>
<proteinExistence type="predicted"/>
<dbReference type="EMBL" id="CAXKWB010009410">
    <property type="protein sequence ID" value="CAL4094658.1"/>
    <property type="molecule type" value="Genomic_DNA"/>
</dbReference>
<dbReference type="GO" id="GO:0003723">
    <property type="term" value="F:RNA binding"/>
    <property type="evidence" value="ECO:0007669"/>
    <property type="project" value="UniProtKB-KW"/>
</dbReference>
<feature type="binding site" evidence="11">
    <location>
        <position position="94"/>
    </location>
    <ligand>
        <name>S-adenosyl-L-methionine</name>
        <dbReference type="ChEBI" id="CHEBI:59789"/>
    </ligand>
</feature>
<gene>
    <name evidence="14" type="ORF">MNOR_LOCUS15200</name>
</gene>
<dbReference type="AlphaFoldDB" id="A0AAV2QNB4"/>
<evidence type="ECO:0000313" key="15">
    <source>
        <dbReference type="Proteomes" id="UP001497623"/>
    </source>
</evidence>
<protein>
    <recommendedName>
        <fullName evidence="2">mRNA (guanine-N(7))-methyltransferase</fullName>
        <ecNumber evidence="2">2.1.1.56</ecNumber>
    </recommendedName>
</protein>
<keyword evidence="15" id="KW-1185">Reference proteome</keyword>
<dbReference type="Gene3D" id="3.40.50.150">
    <property type="entry name" value="Vaccinia Virus protein VP39"/>
    <property type="match status" value="1"/>
</dbReference>
<dbReference type="PROSITE" id="PS51562">
    <property type="entry name" value="RNA_CAP0_MT"/>
    <property type="match status" value="1"/>
</dbReference>
<feature type="site" description="mRNA cap binding" evidence="12">
    <location>
        <position position="155"/>
    </location>
</feature>
<dbReference type="InterPro" id="IPR039753">
    <property type="entry name" value="RG7MT1"/>
</dbReference>
<keyword evidence="9" id="KW-0539">Nucleus</keyword>
<comment type="catalytic activity">
    <reaction evidence="10">
        <text>a 5'-end (5'-triphosphoguanosine)-ribonucleoside in mRNA + S-adenosyl-L-methionine = a 5'-end (N(7)-methyl 5'-triphosphoguanosine)-ribonucleoside in mRNA + S-adenosyl-L-homocysteine</text>
        <dbReference type="Rhea" id="RHEA:67008"/>
        <dbReference type="Rhea" id="RHEA-COMP:17166"/>
        <dbReference type="Rhea" id="RHEA-COMP:17167"/>
        <dbReference type="ChEBI" id="CHEBI:57856"/>
        <dbReference type="ChEBI" id="CHEBI:59789"/>
        <dbReference type="ChEBI" id="CHEBI:156461"/>
        <dbReference type="ChEBI" id="CHEBI:167617"/>
        <dbReference type="EC" id="2.1.1.56"/>
    </reaction>
</comment>
<keyword evidence="4" id="KW-0507">mRNA processing</keyword>
<dbReference type="GO" id="GO:0004482">
    <property type="term" value="F:mRNA 5'-cap (guanine-N7-)-methyltransferase activity"/>
    <property type="evidence" value="ECO:0007669"/>
    <property type="project" value="UniProtKB-EC"/>
</dbReference>
<evidence type="ECO:0000256" key="2">
    <source>
        <dbReference type="ARBA" id="ARBA00011926"/>
    </source>
</evidence>
<comment type="caution">
    <text evidence="14">The sequence shown here is derived from an EMBL/GenBank/DDBJ whole genome shotgun (WGS) entry which is preliminary data.</text>
</comment>
<dbReference type="CDD" id="cd02440">
    <property type="entry name" value="AdoMet_MTases"/>
    <property type="match status" value="1"/>
</dbReference>
<evidence type="ECO:0000256" key="6">
    <source>
        <dbReference type="ARBA" id="ARBA00022691"/>
    </source>
</evidence>
<comment type="subcellular location">
    <subcellularLocation>
        <location evidence="1">Nucleus</location>
    </subcellularLocation>
</comment>
<evidence type="ECO:0000256" key="1">
    <source>
        <dbReference type="ARBA" id="ARBA00004123"/>
    </source>
</evidence>
<evidence type="ECO:0000256" key="10">
    <source>
        <dbReference type="ARBA" id="ARBA00044712"/>
    </source>
</evidence>
<feature type="binding site" evidence="11">
    <location>
        <position position="121"/>
    </location>
    <ligand>
        <name>S-adenosyl-L-methionine</name>
        <dbReference type="ChEBI" id="CHEBI:59789"/>
    </ligand>
</feature>
<dbReference type="SUPFAM" id="SSF53335">
    <property type="entry name" value="S-adenosyl-L-methionine-dependent methyltransferases"/>
    <property type="match status" value="1"/>
</dbReference>
<keyword evidence="6" id="KW-0949">S-adenosyl-L-methionine</keyword>
<feature type="domain" description="MRNA cap 0 methyltransferase" evidence="13">
    <location>
        <begin position="81"/>
        <end position="389"/>
    </location>
</feature>
<dbReference type="GO" id="GO:0005634">
    <property type="term" value="C:nucleus"/>
    <property type="evidence" value="ECO:0007669"/>
    <property type="project" value="UniProtKB-SubCell"/>
</dbReference>
<evidence type="ECO:0000259" key="13">
    <source>
        <dbReference type="PROSITE" id="PS51562"/>
    </source>
</evidence>
<keyword evidence="5" id="KW-0808">Transferase</keyword>
<keyword evidence="3" id="KW-0489">Methyltransferase</keyword>
<dbReference type="Proteomes" id="UP001497623">
    <property type="component" value="Unassembled WGS sequence"/>
</dbReference>
<evidence type="ECO:0000256" key="7">
    <source>
        <dbReference type="ARBA" id="ARBA00022884"/>
    </source>
</evidence>
<dbReference type="Pfam" id="PF03291">
    <property type="entry name" value="mRNA_G-N7_MeTrfase"/>
    <property type="match status" value="1"/>
</dbReference>
<evidence type="ECO:0000256" key="8">
    <source>
        <dbReference type="ARBA" id="ARBA00023042"/>
    </source>
</evidence>
<evidence type="ECO:0000256" key="9">
    <source>
        <dbReference type="ARBA" id="ARBA00023242"/>
    </source>
</evidence>
<sequence length="389" mass="44667">FHLVCLYLCAVSSFQIQGNHNRMSEQSSIGEVPVGEQREEPNPKSAKVVHSDQSVEQGLGSVVASHYNNLEEKGRKERKNSRIFFMRNFNNWIKSCFINIFLDKIRKQNVDNYPIRVLDLGCGKGGDLLKWQKGHIGHLIMADIAETSVSQAKDRYMTNKSRGRGRGPGFTAEFITADCTKSRLKDLVEQPDQQVDLVSCQFAFHYCFESLPQAETMLRNVSENLKTGGYFIATMPSAYEIMKRLKENGSTFRNEVFRIQFPEDRPEDPPLFGDKYNFYLEGVVDCPEFLVHPPTLDKLCERWGLKPMWRKPFATLFNEGQRDHEGRKLLGVMKALEMFPESEQASETAEEYLHAQEHMSKHSLKKVRTLTKSEWEAIGVYIACAYKKV</sequence>